<evidence type="ECO:0000313" key="1">
    <source>
        <dbReference type="EMBL" id="VDM75041.1"/>
    </source>
</evidence>
<protein>
    <recommendedName>
        <fullName evidence="3">Reverse transcriptase domain-containing protein</fullName>
    </recommendedName>
</protein>
<reference evidence="1 2" key="1">
    <citation type="submission" date="2018-11" db="EMBL/GenBank/DDBJ databases">
        <authorList>
            <consortium name="Pathogen Informatics"/>
        </authorList>
    </citation>
    <scope>NUCLEOTIDE SEQUENCE [LARGE SCALE GENOMIC DNA]</scope>
</reference>
<proteinExistence type="predicted"/>
<gene>
    <name evidence="1" type="ORF">SVUK_LOCUS10039</name>
</gene>
<dbReference type="OrthoDB" id="5988153at2759"/>
<name>A0A3P7IQ59_STRVU</name>
<dbReference type="EMBL" id="UYYB01094868">
    <property type="protein sequence ID" value="VDM75041.1"/>
    <property type="molecule type" value="Genomic_DNA"/>
</dbReference>
<evidence type="ECO:0008006" key="3">
    <source>
        <dbReference type="Google" id="ProtNLM"/>
    </source>
</evidence>
<accession>A0A3P7IQ59</accession>
<evidence type="ECO:0000313" key="2">
    <source>
        <dbReference type="Proteomes" id="UP000270094"/>
    </source>
</evidence>
<keyword evidence="2" id="KW-1185">Reference proteome</keyword>
<dbReference type="AlphaFoldDB" id="A0A3P7IQ59"/>
<organism evidence="1 2">
    <name type="scientific">Strongylus vulgaris</name>
    <name type="common">Blood worm</name>
    <dbReference type="NCBI Taxonomy" id="40348"/>
    <lineage>
        <taxon>Eukaryota</taxon>
        <taxon>Metazoa</taxon>
        <taxon>Ecdysozoa</taxon>
        <taxon>Nematoda</taxon>
        <taxon>Chromadorea</taxon>
        <taxon>Rhabditida</taxon>
        <taxon>Rhabditina</taxon>
        <taxon>Rhabditomorpha</taxon>
        <taxon>Strongyloidea</taxon>
        <taxon>Strongylidae</taxon>
        <taxon>Strongylus</taxon>
    </lineage>
</organism>
<sequence length="155" mass="17888">MLVGHGNSCTPVDELRSNLPIFRLDHYAIRRDVSSIQQPMLERCPLMYYRYIDACCIITSTQSEMDECFRIINQRSQSYKGKATRRLVAVPQHTLMLVNGAVHLKWYRKESSKNINARFAHPTATKRAIIRNMFKTAVLAVVKVRDKNGIPNNHQ</sequence>
<dbReference type="Proteomes" id="UP000270094">
    <property type="component" value="Unassembled WGS sequence"/>
</dbReference>